<sequence>MAKIWRIAAAIALCCGLLTAQSYAVELKITRDALERTLKQQLFSAADGRYYLKGSATTSCYVYAEDPKVTFAGDRILVRVKTHAKLGTSLRGACLGISLAPTSEVSVAPDGEGETLGFKDARLERVSDQRELNFVRPFLSHTVPTSMKVNAADLLRKALADSTATSGYKVSLERLKIHSILIEGDDVVVDVDGGISVK</sequence>
<gene>
    <name evidence="2" type="ORF">MOP44_18160</name>
</gene>
<dbReference type="AlphaFoldDB" id="A0A9J7BL46"/>
<protein>
    <recommendedName>
        <fullName evidence="4">DUF1439 domain-containing protein</fullName>
    </recommendedName>
</protein>
<evidence type="ECO:0000256" key="1">
    <source>
        <dbReference type="SAM" id="SignalP"/>
    </source>
</evidence>
<dbReference type="RefSeq" id="WP_260791675.1">
    <property type="nucleotide sequence ID" value="NZ_CP093313.1"/>
</dbReference>
<reference evidence="2" key="1">
    <citation type="submission" date="2021-04" db="EMBL/GenBank/DDBJ databases">
        <title>Phylogenetic analysis of Acidobacteriaceae.</title>
        <authorList>
            <person name="Qiu L."/>
            <person name="Zhang Q."/>
        </authorList>
    </citation>
    <scope>NUCLEOTIDE SEQUENCE</scope>
    <source>
        <strain evidence="2">DSM 25168</strain>
    </source>
</reference>
<name>A0A9J7BL46_9BACT</name>
<dbReference type="Proteomes" id="UP001059380">
    <property type="component" value="Chromosome"/>
</dbReference>
<feature type="signal peptide" evidence="1">
    <location>
        <begin position="1"/>
        <end position="24"/>
    </location>
</feature>
<evidence type="ECO:0000313" key="3">
    <source>
        <dbReference type="Proteomes" id="UP001059380"/>
    </source>
</evidence>
<keyword evidence="3" id="KW-1185">Reference proteome</keyword>
<evidence type="ECO:0008006" key="4">
    <source>
        <dbReference type="Google" id="ProtNLM"/>
    </source>
</evidence>
<evidence type="ECO:0000313" key="2">
    <source>
        <dbReference type="EMBL" id="UWZ82490.1"/>
    </source>
</evidence>
<feature type="chain" id="PRO_5039902015" description="DUF1439 domain-containing protein" evidence="1">
    <location>
        <begin position="25"/>
        <end position="198"/>
    </location>
</feature>
<keyword evidence="1" id="KW-0732">Signal</keyword>
<proteinExistence type="predicted"/>
<dbReference type="KEGG" id="orp:MOP44_18160"/>
<organism evidence="2 3">
    <name type="scientific">Occallatibacter riparius</name>
    <dbReference type="NCBI Taxonomy" id="1002689"/>
    <lineage>
        <taxon>Bacteria</taxon>
        <taxon>Pseudomonadati</taxon>
        <taxon>Acidobacteriota</taxon>
        <taxon>Terriglobia</taxon>
        <taxon>Terriglobales</taxon>
        <taxon>Acidobacteriaceae</taxon>
        <taxon>Occallatibacter</taxon>
    </lineage>
</organism>
<accession>A0A9J7BL46</accession>
<dbReference type="EMBL" id="CP093313">
    <property type="protein sequence ID" value="UWZ82490.1"/>
    <property type="molecule type" value="Genomic_DNA"/>
</dbReference>